<dbReference type="InterPro" id="IPR005025">
    <property type="entry name" value="FMN_Rdtase-like_dom"/>
</dbReference>
<organism evidence="2 3">
    <name type="scientific">Pseudaquabacterium terrae</name>
    <dbReference type="NCBI Taxonomy" id="2732868"/>
    <lineage>
        <taxon>Bacteria</taxon>
        <taxon>Pseudomonadati</taxon>
        <taxon>Pseudomonadota</taxon>
        <taxon>Betaproteobacteria</taxon>
        <taxon>Burkholderiales</taxon>
        <taxon>Sphaerotilaceae</taxon>
        <taxon>Pseudaquabacterium</taxon>
    </lineage>
</organism>
<name>A0ABX2ESZ4_9BURK</name>
<protein>
    <submittedName>
        <fullName evidence="2">NAD(P)H-dependent oxidoreductase</fullName>
    </submittedName>
</protein>
<evidence type="ECO:0000313" key="2">
    <source>
        <dbReference type="EMBL" id="NRF71867.1"/>
    </source>
</evidence>
<evidence type="ECO:0000313" key="3">
    <source>
        <dbReference type="Proteomes" id="UP000737171"/>
    </source>
</evidence>
<dbReference type="InterPro" id="IPR029039">
    <property type="entry name" value="Flavoprotein-like_sf"/>
</dbReference>
<sequence>MTAPRIIAFAGSTREASLNRKLIRIASGIATEIGADVTLLDLRDYDMPIYNGDLEAREGLPAAALTLKALFAEHQGLLIASPENNACVSALLKNTIDWMSRPIPASQGGPAGPQPFKGKFAALLAASPSFHGGMRGLVALRAMMQTLGVTTLAEQHTVGKAHEAFDADGVFKDAGQLESVAGVVRRLVEVL</sequence>
<dbReference type="InterPro" id="IPR050712">
    <property type="entry name" value="NAD(P)H-dep_reductase"/>
</dbReference>
<keyword evidence="3" id="KW-1185">Reference proteome</keyword>
<proteinExistence type="predicted"/>
<dbReference type="PANTHER" id="PTHR30543:SF21">
    <property type="entry name" value="NAD(P)H-DEPENDENT FMN REDUCTASE LOT6"/>
    <property type="match status" value="1"/>
</dbReference>
<dbReference type="Proteomes" id="UP000737171">
    <property type="component" value="Unassembled WGS sequence"/>
</dbReference>
<dbReference type="Gene3D" id="3.40.50.360">
    <property type="match status" value="1"/>
</dbReference>
<accession>A0ABX2ESZ4</accession>
<dbReference type="PANTHER" id="PTHR30543">
    <property type="entry name" value="CHROMATE REDUCTASE"/>
    <property type="match status" value="1"/>
</dbReference>
<feature type="domain" description="NADPH-dependent FMN reductase-like" evidence="1">
    <location>
        <begin position="4"/>
        <end position="162"/>
    </location>
</feature>
<evidence type="ECO:0000259" key="1">
    <source>
        <dbReference type="Pfam" id="PF03358"/>
    </source>
</evidence>
<dbReference type="RefSeq" id="WP_173133967.1">
    <property type="nucleotide sequence ID" value="NZ_JABRWJ010000015.1"/>
</dbReference>
<gene>
    <name evidence="2" type="ORF">HLB44_33260</name>
</gene>
<reference evidence="2 3" key="1">
    <citation type="submission" date="2020-05" db="EMBL/GenBank/DDBJ databases">
        <title>Aquincola sp. isolate from soil.</title>
        <authorList>
            <person name="Han J."/>
            <person name="Kim D.-U."/>
        </authorList>
    </citation>
    <scope>NUCLEOTIDE SEQUENCE [LARGE SCALE GENOMIC DNA]</scope>
    <source>
        <strain evidence="2 3">S2</strain>
    </source>
</reference>
<dbReference type="EMBL" id="JABRWJ010000015">
    <property type="protein sequence ID" value="NRF71867.1"/>
    <property type="molecule type" value="Genomic_DNA"/>
</dbReference>
<dbReference type="Pfam" id="PF03358">
    <property type="entry name" value="FMN_red"/>
    <property type="match status" value="1"/>
</dbReference>
<dbReference type="SUPFAM" id="SSF52218">
    <property type="entry name" value="Flavoproteins"/>
    <property type="match status" value="1"/>
</dbReference>
<comment type="caution">
    <text evidence="2">The sequence shown here is derived from an EMBL/GenBank/DDBJ whole genome shotgun (WGS) entry which is preliminary data.</text>
</comment>